<dbReference type="GO" id="GO:0005829">
    <property type="term" value="C:cytosol"/>
    <property type="evidence" value="ECO:0007669"/>
    <property type="project" value="TreeGrafter"/>
</dbReference>
<dbReference type="PANTHER" id="PTHR24567">
    <property type="entry name" value="CRP FAMILY TRANSCRIPTIONAL REGULATORY PROTEIN"/>
    <property type="match status" value="1"/>
</dbReference>
<evidence type="ECO:0000259" key="4">
    <source>
        <dbReference type="PROSITE" id="PS50042"/>
    </source>
</evidence>
<comment type="caution">
    <text evidence="6">The sequence shown here is derived from an EMBL/GenBank/DDBJ whole genome shotgun (WGS) entry which is preliminary data.</text>
</comment>
<dbReference type="PROSITE" id="PS51063">
    <property type="entry name" value="HTH_CRP_2"/>
    <property type="match status" value="1"/>
</dbReference>
<dbReference type="InterPro" id="IPR000595">
    <property type="entry name" value="cNMP-bd_dom"/>
</dbReference>
<dbReference type="InterPro" id="IPR012318">
    <property type="entry name" value="HTH_CRP"/>
</dbReference>
<dbReference type="OrthoDB" id="34323at2"/>
<dbReference type="Proteomes" id="UP000321827">
    <property type="component" value="Unassembled WGS sequence"/>
</dbReference>
<evidence type="ECO:0000313" key="6">
    <source>
        <dbReference type="EMBL" id="GEM89594.1"/>
    </source>
</evidence>
<dbReference type="PROSITE" id="PS50042">
    <property type="entry name" value="CNMP_BINDING_3"/>
    <property type="match status" value="1"/>
</dbReference>
<evidence type="ECO:0000259" key="5">
    <source>
        <dbReference type="PROSITE" id="PS51063"/>
    </source>
</evidence>
<reference evidence="6 7" key="1">
    <citation type="submission" date="2019-07" db="EMBL/GenBank/DDBJ databases">
        <title>Whole genome shotgun sequence of Oceanithermus desulfurans NBRC 100063.</title>
        <authorList>
            <person name="Hosoyama A."/>
            <person name="Uohara A."/>
            <person name="Ohji S."/>
            <person name="Ichikawa N."/>
        </authorList>
    </citation>
    <scope>NUCLEOTIDE SEQUENCE [LARGE SCALE GENOMIC DNA]</scope>
    <source>
        <strain evidence="6 7">NBRC 100063</strain>
    </source>
</reference>
<gene>
    <name evidence="6" type="ORF">ODE01S_10280</name>
</gene>
<dbReference type="SMART" id="SM00419">
    <property type="entry name" value="HTH_CRP"/>
    <property type="match status" value="1"/>
</dbReference>
<evidence type="ECO:0000256" key="1">
    <source>
        <dbReference type="ARBA" id="ARBA00023015"/>
    </source>
</evidence>
<dbReference type="Pfam" id="PF13545">
    <property type="entry name" value="HTH_Crp_2"/>
    <property type="match status" value="1"/>
</dbReference>
<keyword evidence="3" id="KW-0804">Transcription</keyword>
<dbReference type="InterPro" id="IPR014710">
    <property type="entry name" value="RmlC-like_jellyroll"/>
</dbReference>
<dbReference type="Pfam" id="PF00027">
    <property type="entry name" value="cNMP_binding"/>
    <property type="match status" value="1"/>
</dbReference>
<proteinExistence type="predicted"/>
<dbReference type="PANTHER" id="PTHR24567:SF74">
    <property type="entry name" value="HTH-TYPE TRANSCRIPTIONAL REGULATOR ARCR"/>
    <property type="match status" value="1"/>
</dbReference>
<evidence type="ECO:0000256" key="3">
    <source>
        <dbReference type="ARBA" id="ARBA00023163"/>
    </source>
</evidence>
<protein>
    <submittedName>
        <fullName evidence="6">cAMP-binding protein</fullName>
    </submittedName>
</protein>
<dbReference type="InterPro" id="IPR036390">
    <property type="entry name" value="WH_DNA-bd_sf"/>
</dbReference>
<organism evidence="6 7">
    <name type="scientific">Oceanithermus desulfurans NBRC 100063</name>
    <dbReference type="NCBI Taxonomy" id="1227550"/>
    <lineage>
        <taxon>Bacteria</taxon>
        <taxon>Thermotogati</taxon>
        <taxon>Deinococcota</taxon>
        <taxon>Deinococci</taxon>
        <taxon>Thermales</taxon>
        <taxon>Thermaceae</taxon>
        <taxon>Oceanithermus</taxon>
    </lineage>
</organism>
<accession>A0A511RIX3</accession>
<keyword evidence="2" id="KW-0238">DNA-binding</keyword>
<dbReference type="CDD" id="cd00038">
    <property type="entry name" value="CAP_ED"/>
    <property type="match status" value="1"/>
</dbReference>
<feature type="domain" description="Cyclic nucleotide-binding" evidence="4">
    <location>
        <begin position="10"/>
        <end position="113"/>
    </location>
</feature>
<dbReference type="InterPro" id="IPR036388">
    <property type="entry name" value="WH-like_DNA-bd_sf"/>
</dbReference>
<name>A0A511RIX3_9DEIN</name>
<dbReference type="SMART" id="SM00100">
    <property type="entry name" value="cNMP"/>
    <property type="match status" value="1"/>
</dbReference>
<dbReference type="SUPFAM" id="SSF46785">
    <property type="entry name" value="Winged helix' DNA-binding domain"/>
    <property type="match status" value="1"/>
</dbReference>
<dbReference type="Gene3D" id="1.10.10.10">
    <property type="entry name" value="Winged helix-like DNA-binding domain superfamily/Winged helix DNA-binding domain"/>
    <property type="match status" value="1"/>
</dbReference>
<dbReference type="AlphaFoldDB" id="A0A511RIX3"/>
<dbReference type="SUPFAM" id="SSF51206">
    <property type="entry name" value="cAMP-binding domain-like"/>
    <property type="match status" value="1"/>
</dbReference>
<dbReference type="GO" id="GO:0003700">
    <property type="term" value="F:DNA-binding transcription factor activity"/>
    <property type="evidence" value="ECO:0007669"/>
    <property type="project" value="TreeGrafter"/>
</dbReference>
<dbReference type="InterPro" id="IPR018490">
    <property type="entry name" value="cNMP-bd_dom_sf"/>
</dbReference>
<dbReference type="Gene3D" id="2.60.120.10">
    <property type="entry name" value="Jelly Rolls"/>
    <property type="match status" value="1"/>
</dbReference>
<dbReference type="EMBL" id="BJXN01000006">
    <property type="protein sequence ID" value="GEM89594.1"/>
    <property type="molecule type" value="Genomic_DNA"/>
</dbReference>
<feature type="domain" description="HTH crp-type" evidence="5">
    <location>
        <begin position="144"/>
        <end position="218"/>
    </location>
</feature>
<dbReference type="GO" id="GO:0003677">
    <property type="term" value="F:DNA binding"/>
    <property type="evidence" value="ECO:0007669"/>
    <property type="project" value="UniProtKB-KW"/>
</dbReference>
<dbReference type="RefSeq" id="WP_147146558.1">
    <property type="nucleotide sequence ID" value="NZ_BJXN01000006.1"/>
</dbReference>
<keyword evidence="1" id="KW-0805">Transcription regulation</keyword>
<evidence type="ECO:0000313" key="7">
    <source>
        <dbReference type="Proteomes" id="UP000321827"/>
    </source>
</evidence>
<evidence type="ECO:0000256" key="2">
    <source>
        <dbReference type="ARBA" id="ARBA00023125"/>
    </source>
</evidence>
<sequence>MSWFIPRAGFLERLSEEEKMRLGQICPPRSYRKDEAVFMSGDACDELTVVLDGMLKIVRHGPSGRERILHLAGPGDILGAEFLEDGAVYKADAVCTSDGVVTCPINREQFVQVARELPRVTLSLAGSLAAHLSHLEDQIESATAPVIVRLGRVLTWTARRFGKEEPEGWVRIESELRQEDLAAMSGSTRVTITHTLGQLRDLGLVEGTRGRYRVRLEPLERMIEDLLWES</sequence>
<dbReference type="InterPro" id="IPR050397">
    <property type="entry name" value="Env_Response_Regulators"/>
</dbReference>